<evidence type="ECO:0000256" key="1">
    <source>
        <dbReference type="ARBA" id="ARBA00004123"/>
    </source>
</evidence>
<keyword evidence="5" id="KW-0539">Nucleus</keyword>
<feature type="domain" description="Matrin-type" evidence="8">
    <location>
        <begin position="11"/>
        <end position="42"/>
    </location>
</feature>
<feature type="region of interest" description="Disordered" evidence="7">
    <location>
        <begin position="217"/>
        <end position="271"/>
    </location>
</feature>
<dbReference type="InterPro" id="IPR013085">
    <property type="entry name" value="U1-CZ_Znf_C2H2"/>
</dbReference>
<protein>
    <recommendedName>
        <fullName evidence="8">Matrin-type domain-containing protein</fullName>
    </recommendedName>
</protein>
<dbReference type="SUPFAM" id="SSF57667">
    <property type="entry name" value="beta-beta-alpha zinc fingers"/>
    <property type="match status" value="1"/>
</dbReference>
<dbReference type="GO" id="GO:0008270">
    <property type="term" value="F:zinc ion binding"/>
    <property type="evidence" value="ECO:0007669"/>
    <property type="project" value="UniProtKB-KW"/>
</dbReference>
<dbReference type="GO" id="GO:0003723">
    <property type="term" value="F:RNA binding"/>
    <property type="evidence" value="ECO:0007669"/>
    <property type="project" value="TreeGrafter"/>
</dbReference>
<dbReference type="PANTHER" id="PTHR13173">
    <property type="entry name" value="WW DOMAIN BINDING PROTEIN 4"/>
    <property type="match status" value="1"/>
</dbReference>
<sequence>MSEYWVSKKKYFCKYCDIFIADDAPSRQQHENGLRHKGNVERFIRGIYKTGEKQKKDLEEEKREMRRVEQAAAAAFSQDVGAGLAKATSGPVPSTSTSTSTKKPVKSSNPFADYSTAASLGYTDPDAERIAAELEIRRSQGVAGEWRILAPTPSAGVSLSETPALSSEGTGDVGVKREAEAPPEDDTRSFKLRKRTMNTGLGEIYDPGVIKVKKKEVPKEEFVEPKPPPAPSSSPQLKKAEGTSTDEVKKEETDSGGSKWTKPRWSEPLPNLKQEDRMTIFGNTQPEVKVEAQEEVKAEEVFPSSILPVEQPAPSGMFKKRKALDRGPDQFATLLNCSSSREMSVLFSDDAALRFDEPDLKLLLERSERWETFVGATLWGKQPNRIKGRLPLPRKLNVTLRFEHEVDLFEDAPLLEKALIRGQTPLPPAAFTSVKHFTLDRTDGADYSTLLDRFTFHALLQLVIGEGALSYTSPTCLLQLTLNLVELDNNTPHPRDILELTLLSKDGGVWDVAPRLKTVKIHLLRPYYKHMAKLGQSAQIRRRVGVTLSEERSSLQPLPLERLQMYTHSIQRYVQLLCVEDELVGAMKSLDDLMTGIEDLAEGL</sequence>
<feature type="compositionally biased region" description="Low complexity" evidence="7">
    <location>
        <begin position="88"/>
        <end position="108"/>
    </location>
</feature>
<gene>
    <name evidence="9" type="ORF">NLJ89_g5608</name>
</gene>
<dbReference type="InterPro" id="IPR003604">
    <property type="entry name" value="Matrin/U1-like-C_Znf_C2H2"/>
</dbReference>
<dbReference type="Gene3D" id="3.30.160.60">
    <property type="entry name" value="Classic Zinc Finger"/>
    <property type="match status" value="1"/>
</dbReference>
<dbReference type="GO" id="GO:0071011">
    <property type="term" value="C:precatalytic spliceosome"/>
    <property type="evidence" value="ECO:0007669"/>
    <property type="project" value="TreeGrafter"/>
</dbReference>
<dbReference type="Pfam" id="PF06220">
    <property type="entry name" value="zf-U1"/>
    <property type="match status" value="1"/>
</dbReference>
<proteinExistence type="predicted"/>
<dbReference type="OrthoDB" id="191651at2759"/>
<organism evidence="9 10">
    <name type="scientific">Agrocybe chaxingu</name>
    <dbReference type="NCBI Taxonomy" id="84603"/>
    <lineage>
        <taxon>Eukaryota</taxon>
        <taxon>Fungi</taxon>
        <taxon>Dikarya</taxon>
        <taxon>Basidiomycota</taxon>
        <taxon>Agaricomycotina</taxon>
        <taxon>Agaricomycetes</taxon>
        <taxon>Agaricomycetidae</taxon>
        <taxon>Agaricales</taxon>
        <taxon>Agaricineae</taxon>
        <taxon>Strophariaceae</taxon>
        <taxon>Agrocybe</taxon>
    </lineage>
</organism>
<evidence type="ECO:0000256" key="5">
    <source>
        <dbReference type="ARBA" id="ARBA00023242"/>
    </source>
</evidence>
<feature type="region of interest" description="Disordered" evidence="7">
    <location>
        <begin position="154"/>
        <end position="189"/>
    </location>
</feature>
<feature type="coiled-coil region" evidence="6">
    <location>
        <begin position="48"/>
        <end position="78"/>
    </location>
</feature>
<keyword evidence="2" id="KW-0479">Metal-binding</keyword>
<keyword evidence="6" id="KW-0175">Coiled coil</keyword>
<dbReference type="PANTHER" id="PTHR13173:SF10">
    <property type="entry name" value="WW DOMAIN-BINDING PROTEIN 4"/>
    <property type="match status" value="1"/>
</dbReference>
<dbReference type="InterPro" id="IPR040023">
    <property type="entry name" value="WBP4"/>
</dbReference>
<keyword evidence="10" id="KW-1185">Reference proteome</keyword>
<comment type="subcellular location">
    <subcellularLocation>
        <location evidence="1">Nucleus</location>
    </subcellularLocation>
</comment>
<accession>A0A9W8MWS6</accession>
<evidence type="ECO:0000313" key="10">
    <source>
        <dbReference type="Proteomes" id="UP001148786"/>
    </source>
</evidence>
<dbReference type="SMART" id="SM00451">
    <property type="entry name" value="ZnF_U1"/>
    <property type="match status" value="1"/>
</dbReference>
<dbReference type="EMBL" id="JANKHO010000538">
    <property type="protein sequence ID" value="KAJ3508701.1"/>
    <property type="molecule type" value="Genomic_DNA"/>
</dbReference>
<dbReference type="InterPro" id="IPR036236">
    <property type="entry name" value="Znf_C2H2_sf"/>
</dbReference>
<dbReference type="AlphaFoldDB" id="A0A9W8MWS6"/>
<comment type="caution">
    <text evidence="9">The sequence shown here is derived from an EMBL/GenBank/DDBJ whole genome shotgun (WGS) entry which is preliminary data.</text>
</comment>
<evidence type="ECO:0000256" key="2">
    <source>
        <dbReference type="ARBA" id="ARBA00022723"/>
    </source>
</evidence>
<evidence type="ECO:0000256" key="4">
    <source>
        <dbReference type="ARBA" id="ARBA00022833"/>
    </source>
</evidence>
<evidence type="ECO:0000256" key="7">
    <source>
        <dbReference type="SAM" id="MobiDB-lite"/>
    </source>
</evidence>
<keyword evidence="4" id="KW-0862">Zinc</keyword>
<reference evidence="9" key="1">
    <citation type="submission" date="2022-07" db="EMBL/GenBank/DDBJ databases">
        <title>Genome Sequence of Agrocybe chaxingu.</title>
        <authorList>
            <person name="Buettner E."/>
        </authorList>
    </citation>
    <scope>NUCLEOTIDE SEQUENCE</scope>
    <source>
        <strain evidence="9">MP-N11</strain>
    </source>
</reference>
<feature type="compositionally biased region" description="Basic and acidic residues" evidence="7">
    <location>
        <begin position="174"/>
        <end position="189"/>
    </location>
</feature>
<evidence type="ECO:0000313" key="9">
    <source>
        <dbReference type="EMBL" id="KAJ3508701.1"/>
    </source>
</evidence>
<dbReference type="GO" id="GO:0000398">
    <property type="term" value="P:mRNA splicing, via spliceosome"/>
    <property type="evidence" value="ECO:0007669"/>
    <property type="project" value="InterPro"/>
</dbReference>
<dbReference type="PROSITE" id="PS50171">
    <property type="entry name" value="ZF_MATRIN"/>
    <property type="match status" value="1"/>
</dbReference>
<evidence type="ECO:0000256" key="3">
    <source>
        <dbReference type="ARBA" id="ARBA00022771"/>
    </source>
</evidence>
<dbReference type="InterPro" id="IPR000690">
    <property type="entry name" value="Matrin/U1-C_Znf_C2H2"/>
</dbReference>
<feature type="compositionally biased region" description="Basic and acidic residues" evidence="7">
    <location>
        <begin position="238"/>
        <end position="253"/>
    </location>
</feature>
<evidence type="ECO:0000259" key="8">
    <source>
        <dbReference type="PROSITE" id="PS50171"/>
    </source>
</evidence>
<evidence type="ECO:0000256" key="6">
    <source>
        <dbReference type="SAM" id="Coils"/>
    </source>
</evidence>
<feature type="compositionally biased region" description="Polar residues" evidence="7">
    <location>
        <begin position="155"/>
        <end position="169"/>
    </location>
</feature>
<feature type="region of interest" description="Disordered" evidence="7">
    <location>
        <begin position="84"/>
        <end position="119"/>
    </location>
</feature>
<name>A0A9W8MWS6_9AGAR</name>
<keyword evidence="3" id="KW-0863">Zinc-finger</keyword>
<dbReference type="Proteomes" id="UP001148786">
    <property type="component" value="Unassembled WGS sequence"/>
</dbReference>